<protein>
    <submittedName>
        <fullName evidence="1">Uncharacterized protein</fullName>
    </submittedName>
</protein>
<organism evidence="1 2">
    <name type="scientific">Trichonephila clavipes</name>
    <name type="common">Golden silk orbweaver</name>
    <name type="synonym">Nephila clavipes</name>
    <dbReference type="NCBI Taxonomy" id="2585209"/>
    <lineage>
        <taxon>Eukaryota</taxon>
        <taxon>Metazoa</taxon>
        <taxon>Ecdysozoa</taxon>
        <taxon>Arthropoda</taxon>
        <taxon>Chelicerata</taxon>
        <taxon>Arachnida</taxon>
        <taxon>Araneae</taxon>
        <taxon>Araneomorphae</taxon>
        <taxon>Entelegynae</taxon>
        <taxon>Araneoidea</taxon>
        <taxon>Nephilidae</taxon>
        <taxon>Trichonephila</taxon>
    </lineage>
</organism>
<dbReference type="EMBL" id="BMAU01021266">
    <property type="protein sequence ID" value="GFY07022.1"/>
    <property type="molecule type" value="Genomic_DNA"/>
</dbReference>
<name>A0A8X6S3W8_TRICX</name>
<sequence>MDLVIQNHGQVKRTTLDPAAPLQIATPHQREDFELDRCVVAFALSFPKGRKESFQSLRHDGLVDVRLSFAVALCTI</sequence>
<comment type="caution">
    <text evidence="1">The sequence shown here is derived from an EMBL/GenBank/DDBJ whole genome shotgun (WGS) entry which is preliminary data.</text>
</comment>
<dbReference type="AlphaFoldDB" id="A0A8X6S3W8"/>
<dbReference type="Proteomes" id="UP000887159">
    <property type="component" value="Unassembled WGS sequence"/>
</dbReference>
<evidence type="ECO:0000313" key="2">
    <source>
        <dbReference type="Proteomes" id="UP000887159"/>
    </source>
</evidence>
<gene>
    <name evidence="1" type="ORF">TNCV_4202931</name>
</gene>
<accession>A0A8X6S3W8</accession>
<keyword evidence="2" id="KW-1185">Reference proteome</keyword>
<proteinExistence type="predicted"/>
<reference evidence="1" key="1">
    <citation type="submission" date="2020-08" db="EMBL/GenBank/DDBJ databases">
        <title>Multicomponent nature underlies the extraordinary mechanical properties of spider dragline silk.</title>
        <authorList>
            <person name="Kono N."/>
            <person name="Nakamura H."/>
            <person name="Mori M."/>
            <person name="Yoshida Y."/>
            <person name="Ohtoshi R."/>
            <person name="Malay A.D."/>
            <person name="Moran D.A.P."/>
            <person name="Tomita M."/>
            <person name="Numata K."/>
            <person name="Arakawa K."/>
        </authorList>
    </citation>
    <scope>NUCLEOTIDE SEQUENCE</scope>
</reference>
<evidence type="ECO:0000313" key="1">
    <source>
        <dbReference type="EMBL" id="GFY07022.1"/>
    </source>
</evidence>